<feature type="region of interest" description="Disordered" evidence="12">
    <location>
        <begin position="1"/>
        <end position="39"/>
    </location>
</feature>
<evidence type="ECO:0000256" key="5">
    <source>
        <dbReference type="ARBA" id="ARBA00022679"/>
    </source>
</evidence>
<protein>
    <recommendedName>
        <fullName evidence="11">Beta-1,4-N-acetylgalactosaminyltransferase</fullName>
        <ecNumber evidence="11">2.4.1.-</ecNumber>
    </recommendedName>
    <alternativeName>
        <fullName evidence="11">Beta-4-GalNAcT</fullName>
    </alternativeName>
</protein>
<comment type="pathway">
    <text evidence="2 11">Protein modification; protein glycosylation.</text>
</comment>
<dbReference type="UniPathway" id="UPA00378"/>
<reference evidence="16" key="1">
    <citation type="submission" date="2016-11" db="UniProtKB">
        <authorList>
            <consortium name="WormBaseParasite"/>
        </authorList>
    </citation>
    <scope>IDENTIFICATION</scope>
</reference>
<dbReference type="GO" id="GO:0005975">
    <property type="term" value="P:carbohydrate metabolic process"/>
    <property type="evidence" value="ECO:0007669"/>
    <property type="project" value="InterPro"/>
</dbReference>
<evidence type="ECO:0000256" key="4">
    <source>
        <dbReference type="ARBA" id="ARBA00022676"/>
    </source>
</evidence>
<keyword evidence="11" id="KW-0464">Manganese</keyword>
<dbReference type="InterPro" id="IPR027995">
    <property type="entry name" value="Galactosyl_T_N"/>
</dbReference>
<dbReference type="EC" id="2.4.1.-" evidence="11"/>
<dbReference type="SUPFAM" id="SSF53448">
    <property type="entry name" value="Nucleotide-diphospho-sugar transferases"/>
    <property type="match status" value="1"/>
</dbReference>
<dbReference type="GO" id="GO:0005794">
    <property type="term" value="C:Golgi apparatus"/>
    <property type="evidence" value="ECO:0007669"/>
    <property type="project" value="TreeGrafter"/>
</dbReference>
<evidence type="ECO:0000256" key="12">
    <source>
        <dbReference type="SAM" id="MobiDB-lite"/>
    </source>
</evidence>
<dbReference type="GO" id="GO:0033842">
    <property type="term" value="F:N-acetyl-beta-glucosaminyl-derivative 4-beta-N-acetylgalactosaminyltransferase activity"/>
    <property type="evidence" value="ECO:0007669"/>
    <property type="project" value="TreeGrafter"/>
</dbReference>
<evidence type="ECO:0000256" key="3">
    <source>
        <dbReference type="ARBA" id="ARBA00005735"/>
    </source>
</evidence>
<evidence type="ECO:0000313" key="15">
    <source>
        <dbReference type="Proteomes" id="UP000095287"/>
    </source>
</evidence>
<dbReference type="GO" id="GO:0046872">
    <property type="term" value="F:metal ion binding"/>
    <property type="evidence" value="ECO:0007669"/>
    <property type="project" value="UniProtKB-UniRule"/>
</dbReference>
<keyword evidence="8" id="KW-1133">Transmembrane helix</keyword>
<keyword evidence="15" id="KW-1185">Reference proteome</keyword>
<feature type="domain" description="Galactosyltransferase C-terminal" evidence="13">
    <location>
        <begin position="217"/>
        <end position="292"/>
    </location>
</feature>
<dbReference type="GO" id="GO:0006688">
    <property type="term" value="P:glycosphingolipid biosynthetic process"/>
    <property type="evidence" value="ECO:0007669"/>
    <property type="project" value="TreeGrafter"/>
</dbReference>
<accession>A0A1I7ZK10</accession>
<comment type="function">
    <text evidence="11">Catalyzes the transfer of galactose onto proteins or lipids.</text>
</comment>
<dbReference type="GO" id="GO:0008378">
    <property type="term" value="F:galactosyltransferase activity"/>
    <property type="evidence" value="ECO:0007669"/>
    <property type="project" value="TreeGrafter"/>
</dbReference>
<keyword evidence="5 11" id="KW-0808">Transferase</keyword>
<organism evidence="15 16">
    <name type="scientific">Steinernema glaseri</name>
    <dbReference type="NCBI Taxonomy" id="37863"/>
    <lineage>
        <taxon>Eukaryota</taxon>
        <taxon>Metazoa</taxon>
        <taxon>Ecdysozoa</taxon>
        <taxon>Nematoda</taxon>
        <taxon>Chromadorea</taxon>
        <taxon>Rhabditida</taxon>
        <taxon>Tylenchina</taxon>
        <taxon>Panagrolaimomorpha</taxon>
        <taxon>Strongyloidoidea</taxon>
        <taxon>Steinernematidae</taxon>
        <taxon>Steinernema</taxon>
    </lineage>
</organism>
<sequence>MFFNSRKEPRTVRQDYPDFDDHHQLMEKRGRRSTAERSATEEYVTERINEILNQENSNSGEGGDAETFNWIANLTECEAGAGLEEEENIRFASWENITEEELAIRHPELGPGGSWKPLDCVARNKIAVIIPYRNRHEHLITLLSTLIPLLQRQKLDFRFIVTEQVGTELFNKGRIMNAAFVLAEKLGVDCVIFHDVDMIPEKLNVPYGCPDRQVAMHMGAYLDEFNYTQPYEILVGGVLALNVEDYISVNGYSNLYWGWGAEDDDMGQRLLIRGINISRVDERHHYTMLKHKKRGEEQDFQLE</sequence>
<proteinExistence type="inferred from homology"/>
<evidence type="ECO:0000256" key="1">
    <source>
        <dbReference type="ARBA" id="ARBA00004606"/>
    </source>
</evidence>
<evidence type="ECO:0000259" key="14">
    <source>
        <dbReference type="Pfam" id="PF13733"/>
    </source>
</evidence>
<evidence type="ECO:0000256" key="11">
    <source>
        <dbReference type="RuleBase" id="RU368121"/>
    </source>
</evidence>
<keyword evidence="6" id="KW-0812">Transmembrane</keyword>
<comment type="cofactor">
    <cofactor evidence="11">
        <name>Mn(2+)</name>
        <dbReference type="ChEBI" id="CHEBI:29035"/>
    </cofactor>
</comment>
<dbReference type="PRINTS" id="PR02050">
    <property type="entry name" value="B14GALTRFASE"/>
</dbReference>
<evidence type="ECO:0000256" key="9">
    <source>
        <dbReference type="ARBA" id="ARBA00023136"/>
    </source>
</evidence>
<dbReference type="WBParaSite" id="L893_g26953.t1">
    <property type="protein sequence ID" value="L893_g26953.t1"/>
    <property type="gene ID" value="L893_g26953"/>
</dbReference>
<keyword evidence="11" id="KW-0479">Metal-binding</keyword>
<feature type="domain" description="Galactosyltransferase N-terminal" evidence="14">
    <location>
        <begin position="93"/>
        <end position="209"/>
    </location>
</feature>
<dbReference type="PANTHER" id="PTHR19300:SF46">
    <property type="entry name" value="BETA-1,4-N-ACETYLGALACTOSAMINYLTRANSFERASE"/>
    <property type="match status" value="1"/>
</dbReference>
<dbReference type="InterPro" id="IPR029044">
    <property type="entry name" value="Nucleotide-diphossugar_trans"/>
</dbReference>
<keyword evidence="10 11" id="KW-0325">Glycoprotein</keyword>
<dbReference type="Pfam" id="PF13733">
    <property type="entry name" value="Glyco_transf_7N"/>
    <property type="match status" value="1"/>
</dbReference>
<dbReference type="InterPro" id="IPR003859">
    <property type="entry name" value="Galactosyl_T"/>
</dbReference>
<dbReference type="Proteomes" id="UP000095287">
    <property type="component" value="Unplaced"/>
</dbReference>
<evidence type="ECO:0000256" key="8">
    <source>
        <dbReference type="ARBA" id="ARBA00022989"/>
    </source>
</evidence>
<comment type="subcellular location">
    <subcellularLocation>
        <location evidence="1 11">Membrane</location>
        <topology evidence="1 11">Single-pass type II membrane protein</topology>
    </subcellularLocation>
</comment>
<evidence type="ECO:0000256" key="6">
    <source>
        <dbReference type="ARBA" id="ARBA00022692"/>
    </source>
</evidence>
<name>A0A1I7ZK10_9BILA</name>
<dbReference type="InterPro" id="IPR027791">
    <property type="entry name" value="Galactosyl_T_C"/>
</dbReference>
<evidence type="ECO:0000256" key="10">
    <source>
        <dbReference type="ARBA" id="ARBA00023180"/>
    </source>
</evidence>
<evidence type="ECO:0000256" key="2">
    <source>
        <dbReference type="ARBA" id="ARBA00004922"/>
    </source>
</evidence>
<dbReference type="Pfam" id="PF02709">
    <property type="entry name" value="Glyco_transf_7C"/>
    <property type="match status" value="1"/>
</dbReference>
<keyword evidence="7 11" id="KW-0735">Signal-anchor</keyword>
<keyword evidence="4 11" id="KW-0328">Glycosyltransferase</keyword>
<dbReference type="PANTHER" id="PTHR19300">
    <property type="entry name" value="BETA-1,4-GALACTOSYLTRANSFERASE"/>
    <property type="match status" value="1"/>
</dbReference>
<evidence type="ECO:0000313" key="16">
    <source>
        <dbReference type="WBParaSite" id="L893_g26953.t1"/>
    </source>
</evidence>
<evidence type="ECO:0000256" key="7">
    <source>
        <dbReference type="ARBA" id="ARBA00022968"/>
    </source>
</evidence>
<evidence type="ECO:0000259" key="13">
    <source>
        <dbReference type="Pfam" id="PF02709"/>
    </source>
</evidence>
<keyword evidence="9" id="KW-0472">Membrane</keyword>
<dbReference type="Gene3D" id="3.90.550.10">
    <property type="entry name" value="Spore Coat Polysaccharide Biosynthesis Protein SpsA, Chain A"/>
    <property type="match status" value="1"/>
</dbReference>
<dbReference type="GO" id="GO:0016020">
    <property type="term" value="C:membrane"/>
    <property type="evidence" value="ECO:0007669"/>
    <property type="project" value="UniProtKB-SubCell"/>
</dbReference>
<comment type="similarity">
    <text evidence="3 11">Belongs to the glycosyltransferase 7 family.</text>
</comment>
<dbReference type="AlphaFoldDB" id="A0A1I7ZK10"/>